<dbReference type="AlphaFoldDB" id="A0A7W4ZYC0"/>
<protein>
    <submittedName>
        <fullName evidence="3">Uncharacterized protein (DUF2236 family)</fullName>
    </submittedName>
</protein>
<dbReference type="EMBL" id="JACHXE010000010">
    <property type="protein sequence ID" value="MBB3080818.1"/>
    <property type="molecule type" value="Genomic_DNA"/>
</dbReference>
<evidence type="ECO:0000256" key="1">
    <source>
        <dbReference type="SAM" id="MobiDB-lite"/>
    </source>
</evidence>
<sequence length="292" mass="31364">MPRRLLPQGGPSLRDRLGSEIFSRVAGPEGPGNRARIHGTPGPRWFGPERPVRRVHGDAAMFIGGLSALLLQSLHPLAMAAVAGHSGFRGDPWGRLQRTSTFLAVTTYGPARSAQEACDRVRAVHETVRGTTADGQSYSAADPHLLCWVHIAEVDSFLRAHQRYGAHPLDDEGCDAYVADMARIAMALGVPDPPVNTAELAARLAAYRGELHATKEARSSARFLLLNPPVPFLARLPYGVIAANAVSLLPLWVSRALWLPRLPVAEGPCVRPLGTAVTAGIRWAMSPPRDAA</sequence>
<dbReference type="Proteomes" id="UP000572907">
    <property type="component" value="Unassembled WGS sequence"/>
</dbReference>
<gene>
    <name evidence="3" type="ORF">FHS41_007372</name>
</gene>
<dbReference type="InterPro" id="IPR018713">
    <property type="entry name" value="MPAB/Lcp_cat_dom"/>
</dbReference>
<proteinExistence type="predicted"/>
<evidence type="ECO:0000259" key="2">
    <source>
        <dbReference type="Pfam" id="PF09995"/>
    </source>
</evidence>
<dbReference type="Pfam" id="PF09995">
    <property type="entry name" value="MPAB_Lcp_cat"/>
    <property type="match status" value="1"/>
</dbReference>
<organism evidence="3 4">
    <name type="scientific">Streptomyces violarus</name>
    <dbReference type="NCBI Taxonomy" id="67380"/>
    <lineage>
        <taxon>Bacteria</taxon>
        <taxon>Bacillati</taxon>
        <taxon>Actinomycetota</taxon>
        <taxon>Actinomycetes</taxon>
        <taxon>Kitasatosporales</taxon>
        <taxon>Streptomycetaceae</taxon>
        <taxon>Streptomyces</taxon>
    </lineage>
</organism>
<evidence type="ECO:0000313" key="3">
    <source>
        <dbReference type="EMBL" id="MBB3080818.1"/>
    </source>
</evidence>
<comment type="caution">
    <text evidence="3">The sequence shown here is derived from an EMBL/GenBank/DDBJ whole genome shotgun (WGS) entry which is preliminary data.</text>
</comment>
<dbReference type="PANTHER" id="PTHR36151:SF3">
    <property type="entry name" value="ER-BOUND OXYGENASE MPAB_MPAB'_RUBBER OXYGENASE CATALYTIC DOMAIN-CONTAINING PROTEIN"/>
    <property type="match status" value="1"/>
</dbReference>
<reference evidence="3 4" key="1">
    <citation type="submission" date="2020-08" db="EMBL/GenBank/DDBJ databases">
        <title>Genomic Encyclopedia of Type Strains, Phase III (KMG-III): the genomes of soil and plant-associated and newly described type strains.</title>
        <authorList>
            <person name="Whitman W."/>
        </authorList>
    </citation>
    <scope>NUCLEOTIDE SEQUENCE [LARGE SCALE GENOMIC DNA]</scope>
    <source>
        <strain evidence="3 4">CECT 3237</strain>
    </source>
</reference>
<name>A0A7W4ZYC0_9ACTN</name>
<feature type="region of interest" description="Disordered" evidence="1">
    <location>
        <begin position="24"/>
        <end position="43"/>
    </location>
</feature>
<dbReference type="GO" id="GO:0016491">
    <property type="term" value="F:oxidoreductase activity"/>
    <property type="evidence" value="ECO:0007669"/>
    <property type="project" value="InterPro"/>
</dbReference>
<evidence type="ECO:0000313" key="4">
    <source>
        <dbReference type="Proteomes" id="UP000572907"/>
    </source>
</evidence>
<dbReference type="PANTHER" id="PTHR36151">
    <property type="entry name" value="BLR2777 PROTEIN"/>
    <property type="match status" value="1"/>
</dbReference>
<accession>A0A7W4ZYC0</accession>
<feature type="domain" description="ER-bound oxygenase mpaB/mpaB'/Rubber oxygenase catalytic" evidence="2">
    <location>
        <begin position="53"/>
        <end position="267"/>
    </location>
</feature>
<dbReference type="RefSeq" id="WP_184598944.1">
    <property type="nucleotide sequence ID" value="NZ_BMUP01000014.1"/>
</dbReference>
<keyword evidence="4" id="KW-1185">Reference proteome</keyword>